<dbReference type="AlphaFoldDB" id="A0A3Q9HNY6"/>
<dbReference type="PRINTS" id="PR01988">
    <property type="entry name" value="EXPORTERBACE"/>
</dbReference>
<dbReference type="Pfam" id="PF07690">
    <property type="entry name" value="MFS_1"/>
    <property type="match status" value="1"/>
</dbReference>
<dbReference type="GO" id="GO:0022857">
    <property type="term" value="F:transmembrane transporter activity"/>
    <property type="evidence" value="ECO:0007669"/>
    <property type="project" value="InterPro"/>
</dbReference>
<dbReference type="SUPFAM" id="SSF103473">
    <property type="entry name" value="MFS general substrate transporter"/>
    <property type="match status" value="1"/>
</dbReference>
<evidence type="ECO:0000256" key="4">
    <source>
        <dbReference type="ARBA" id="ARBA00022692"/>
    </source>
</evidence>
<reference evidence="9 10" key="1">
    <citation type="submission" date="2016-07" db="EMBL/GenBank/DDBJ databases">
        <title>Genome and transcriptome analysis of iron-reducing fermentative bacteria Anoxybacter fermentans.</title>
        <authorList>
            <person name="Zeng X."/>
            <person name="Shao Z."/>
        </authorList>
    </citation>
    <scope>NUCLEOTIDE SEQUENCE [LARGE SCALE GENOMIC DNA]</scope>
    <source>
        <strain evidence="9 10">DY22613</strain>
    </source>
</reference>
<dbReference type="CDD" id="cd06173">
    <property type="entry name" value="MFS_MefA_like"/>
    <property type="match status" value="1"/>
</dbReference>
<dbReference type="PANTHER" id="PTHR43266:SF9">
    <property type="entry name" value="PERMEASE, MAJOR FACILITATOR SUPERFAMILY-RELATED"/>
    <property type="match status" value="1"/>
</dbReference>
<evidence type="ECO:0000313" key="10">
    <source>
        <dbReference type="Proteomes" id="UP000267250"/>
    </source>
</evidence>
<evidence type="ECO:0000256" key="2">
    <source>
        <dbReference type="ARBA" id="ARBA00022448"/>
    </source>
</evidence>
<keyword evidence="3" id="KW-1003">Cell membrane</keyword>
<feature type="transmembrane region" description="Helical" evidence="7">
    <location>
        <begin position="270"/>
        <end position="291"/>
    </location>
</feature>
<feature type="transmembrane region" description="Helical" evidence="7">
    <location>
        <begin position="21"/>
        <end position="41"/>
    </location>
</feature>
<dbReference type="KEGG" id="aft:BBF96_02395"/>
<keyword evidence="2" id="KW-0813">Transport</keyword>
<dbReference type="Gene3D" id="1.20.1250.20">
    <property type="entry name" value="MFS general substrate transporter like domains"/>
    <property type="match status" value="1"/>
</dbReference>
<sequence>MPEIALKLKSDKFSLLKNRNFLLLYFGGIVSWLGNSIYYIALSWHVLEKYGSGFVLGTVLMFGSLPGIVFGPFSGVIVDRFDRRNMVVLMDIIRGVVILVMTYLLFVDKLSYMLLVAGTVIISISESFFDPAVSALLPNLVENDELMQANSLKNLASNLTSITGLALGGILIGFIGVTGVFLLNGISFLISAVSEIFIKVSKTEEEEDINSYKNSFLNEFVFGLKFIFTNKFLLSLCMAVIFLNFFFIGSIGVALPFIVKEVMGLGEVQFGIIESVFPAGGMLGALVITLLPKTNKYSKLVIGGLLSHGLLLFFIGIIVKPSIIVFFTVNIAFWAMAGLIFLMGIANAFLNVPMITLFQKIVPDEVRGRFFGFFSTFTQGLVPVAYFISGILLDVFSPYILIIIGSLAITILSLKMSRIEGFKNI</sequence>
<feature type="transmembrane region" description="Helical" evidence="7">
    <location>
        <begin position="395"/>
        <end position="414"/>
    </location>
</feature>
<protein>
    <recommendedName>
        <fullName evidence="8">Major facilitator superfamily (MFS) profile domain-containing protein</fullName>
    </recommendedName>
</protein>
<evidence type="ECO:0000256" key="1">
    <source>
        <dbReference type="ARBA" id="ARBA00004651"/>
    </source>
</evidence>
<comment type="subcellular location">
    <subcellularLocation>
        <location evidence="1">Cell membrane</location>
        <topology evidence="1">Multi-pass membrane protein</topology>
    </subcellularLocation>
</comment>
<feature type="transmembrane region" description="Helical" evidence="7">
    <location>
        <begin position="86"/>
        <end position="106"/>
    </location>
</feature>
<dbReference type="PROSITE" id="PS50850">
    <property type="entry name" value="MFS"/>
    <property type="match status" value="1"/>
</dbReference>
<feature type="transmembrane region" description="Helical" evidence="7">
    <location>
        <begin position="300"/>
        <end position="319"/>
    </location>
</feature>
<feature type="transmembrane region" description="Helical" evidence="7">
    <location>
        <begin position="232"/>
        <end position="258"/>
    </location>
</feature>
<keyword evidence="5 7" id="KW-1133">Transmembrane helix</keyword>
<evidence type="ECO:0000256" key="5">
    <source>
        <dbReference type="ARBA" id="ARBA00022989"/>
    </source>
</evidence>
<evidence type="ECO:0000259" key="8">
    <source>
        <dbReference type="PROSITE" id="PS50850"/>
    </source>
</evidence>
<dbReference type="InterPro" id="IPR036259">
    <property type="entry name" value="MFS_trans_sf"/>
</dbReference>
<evidence type="ECO:0000256" key="7">
    <source>
        <dbReference type="SAM" id="Phobius"/>
    </source>
</evidence>
<feature type="transmembrane region" description="Helical" evidence="7">
    <location>
        <begin position="53"/>
        <end position="74"/>
    </location>
</feature>
<organism evidence="9 10">
    <name type="scientific">Anoxybacter fermentans</name>
    <dbReference type="NCBI Taxonomy" id="1323375"/>
    <lineage>
        <taxon>Bacteria</taxon>
        <taxon>Bacillati</taxon>
        <taxon>Bacillota</taxon>
        <taxon>Clostridia</taxon>
        <taxon>Halanaerobiales</taxon>
        <taxon>Anoxybacter</taxon>
    </lineage>
</organism>
<accession>A0A3Q9HNY6</accession>
<evidence type="ECO:0000256" key="6">
    <source>
        <dbReference type="ARBA" id="ARBA00023136"/>
    </source>
</evidence>
<dbReference type="InterPro" id="IPR020846">
    <property type="entry name" value="MFS_dom"/>
</dbReference>
<name>A0A3Q9HNY6_9FIRM</name>
<feature type="transmembrane region" description="Helical" evidence="7">
    <location>
        <begin position="370"/>
        <end position="389"/>
    </location>
</feature>
<dbReference type="InterPro" id="IPR011701">
    <property type="entry name" value="MFS"/>
</dbReference>
<keyword evidence="10" id="KW-1185">Reference proteome</keyword>
<evidence type="ECO:0000256" key="3">
    <source>
        <dbReference type="ARBA" id="ARBA00022475"/>
    </source>
</evidence>
<dbReference type="GO" id="GO:0005886">
    <property type="term" value="C:plasma membrane"/>
    <property type="evidence" value="ECO:0007669"/>
    <property type="project" value="UniProtKB-SubCell"/>
</dbReference>
<gene>
    <name evidence="9" type="ORF">BBF96_02395</name>
</gene>
<feature type="transmembrane region" description="Helical" evidence="7">
    <location>
        <begin position="155"/>
        <end position="175"/>
    </location>
</feature>
<evidence type="ECO:0000313" key="9">
    <source>
        <dbReference type="EMBL" id="AZR72340.1"/>
    </source>
</evidence>
<dbReference type="Proteomes" id="UP000267250">
    <property type="component" value="Chromosome"/>
</dbReference>
<dbReference type="InterPro" id="IPR022324">
    <property type="entry name" value="Bacilysin_exporter_BacE_put"/>
</dbReference>
<dbReference type="EMBL" id="CP016379">
    <property type="protein sequence ID" value="AZR72340.1"/>
    <property type="molecule type" value="Genomic_DNA"/>
</dbReference>
<feature type="transmembrane region" description="Helical" evidence="7">
    <location>
        <begin position="331"/>
        <end position="358"/>
    </location>
</feature>
<keyword evidence="6 7" id="KW-0472">Membrane</keyword>
<dbReference type="PANTHER" id="PTHR43266">
    <property type="entry name" value="MACROLIDE-EFFLUX PROTEIN"/>
    <property type="match status" value="1"/>
</dbReference>
<dbReference type="RefSeq" id="WP_127015674.1">
    <property type="nucleotide sequence ID" value="NZ_CP016379.1"/>
</dbReference>
<feature type="domain" description="Major facilitator superfamily (MFS) profile" evidence="8">
    <location>
        <begin position="20"/>
        <end position="423"/>
    </location>
</feature>
<keyword evidence="4 7" id="KW-0812">Transmembrane</keyword>
<proteinExistence type="predicted"/>
<dbReference type="OrthoDB" id="9775268at2"/>